<evidence type="ECO:0000313" key="1">
    <source>
        <dbReference type="EMBL" id="MBL0371690.1"/>
    </source>
</evidence>
<organism evidence="1 2">
    <name type="scientific">Rhizobium setariae</name>
    <dbReference type="NCBI Taxonomy" id="2801340"/>
    <lineage>
        <taxon>Bacteria</taxon>
        <taxon>Pseudomonadati</taxon>
        <taxon>Pseudomonadota</taxon>
        <taxon>Alphaproteobacteria</taxon>
        <taxon>Hyphomicrobiales</taxon>
        <taxon>Rhizobiaceae</taxon>
        <taxon>Rhizobium/Agrobacterium group</taxon>
        <taxon>Rhizobium</taxon>
    </lineage>
</organism>
<dbReference type="RefSeq" id="WP_201654955.1">
    <property type="nucleotide sequence ID" value="NZ_JAEQNC010000003.1"/>
</dbReference>
<evidence type="ECO:0008006" key="3">
    <source>
        <dbReference type="Google" id="ProtNLM"/>
    </source>
</evidence>
<evidence type="ECO:0000313" key="2">
    <source>
        <dbReference type="Proteomes" id="UP000633219"/>
    </source>
</evidence>
<protein>
    <recommendedName>
        <fullName evidence="3">Alkaline proteinase inhibitor/ Outer membrane lipoprotein Omp19 domain-containing protein</fullName>
    </recommendedName>
</protein>
<dbReference type="AlphaFoldDB" id="A0A937CK16"/>
<proteinExistence type="predicted"/>
<comment type="caution">
    <text evidence="1">The sequence shown here is derived from an EMBL/GenBank/DDBJ whole genome shotgun (WGS) entry which is preliminary data.</text>
</comment>
<dbReference type="Proteomes" id="UP000633219">
    <property type="component" value="Unassembled WGS sequence"/>
</dbReference>
<gene>
    <name evidence="1" type="ORF">JJB09_06590</name>
</gene>
<keyword evidence="2" id="KW-1185">Reference proteome</keyword>
<accession>A0A937CK16</accession>
<sequence>MKFRALGLAAIAAGFGYLILMPDDKAATDPVVSSSVNRSSEIEYTVSNMESGTACLIDQGRSVSARSHEIKPGKDCEAVWPGLAAARNWTQNDDGTVVLTNANGEAILTLGLGDGVDFEPLEPANAVLAINVVG</sequence>
<name>A0A937CK16_9HYPH</name>
<reference evidence="1" key="1">
    <citation type="submission" date="2021-01" db="EMBL/GenBank/DDBJ databases">
        <title>Rhizobium sp. strain KVB221 16S ribosomal RNA gene Genome sequencing and assembly.</title>
        <authorList>
            <person name="Kang M."/>
        </authorList>
    </citation>
    <scope>NUCLEOTIDE SEQUENCE</scope>
    <source>
        <strain evidence="1">KVB221</strain>
    </source>
</reference>
<dbReference type="EMBL" id="JAEQNC010000003">
    <property type="protein sequence ID" value="MBL0371690.1"/>
    <property type="molecule type" value="Genomic_DNA"/>
</dbReference>